<gene>
    <name evidence="5" type="ORF">BC353_05565</name>
</gene>
<comment type="caution">
    <text evidence="5">The sequence shown here is derived from an EMBL/GenBank/DDBJ whole genome shotgun (WGS) entry which is preliminary data.</text>
</comment>
<dbReference type="SMART" id="SM00342">
    <property type="entry name" value="HTH_ARAC"/>
    <property type="match status" value="1"/>
</dbReference>
<dbReference type="InterPro" id="IPR020449">
    <property type="entry name" value="Tscrpt_reg_AraC-type_HTH"/>
</dbReference>
<dbReference type="GO" id="GO:0003700">
    <property type="term" value="F:DNA-binding transcription factor activity"/>
    <property type="evidence" value="ECO:0007669"/>
    <property type="project" value="InterPro"/>
</dbReference>
<dbReference type="Proteomes" id="UP000266701">
    <property type="component" value="Unassembled WGS sequence"/>
</dbReference>
<dbReference type="InterPro" id="IPR018060">
    <property type="entry name" value="HTH_AraC"/>
</dbReference>
<dbReference type="EMBL" id="MCBA01000188">
    <property type="protein sequence ID" value="RGP83133.1"/>
    <property type="molecule type" value="Genomic_DNA"/>
</dbReference>
<dbReference type="InterPro" id="IPR009057">
    <property type="entry name" value="Homeodomain-like_sf"/>
</dbReference>
<reference evidence="5 6" key="1">
    <citation type="journal article" date="2017" name="Emerg. Infect. Dis.">
        <title>Carbapenemase VCC-1-Producing Vibrio cholerae in Coastal Waters of Germany.</title>
        <authorList>
            <person name="Hammerl J.A."/>
            <person name="Jackel C."/>
            <person name="Bortolaia V."/>
            <person name="Schwartz K."/>
            <person name="Bier N."/>
            <person name="Hendriksen R.S."/>
            <person name="Guerra B."/>
            <person name="Strauch E."/>
        </authorList>
    </citation>
    <scope>NUCLEOTIDE SEQUENCE [LARGE SCALE GENOMIC DNA]</scope>
    <source>
        <strain evidence="5 6">VN-2825</strain>
    </source>
</reference>
<dbReference type="GO" id="GO:0043565">
    <property type="term" value="F:sequence-specific DNA binding"/>
    <property type="evidence" value="ECO:0007669"/>
    <property type="project" value="InterPro"/>
</dbReference>
<accession>A0A395U8Y4</accession>
<dbReference type="PROSITE" id="PS01124">
    <property type="entry name" value="HTH_ARAC_FAMILY_2"/>
    <property type="match status" value="1"/>
</dbReference>
<dbReference type="PANTHER" id="PTHR47893">
    <property type="entry name" value="REGULATORY PROTEIN PCHR"/>
    <property type="match status" value="1"/>
</dbReference>
<organism evidence="5 6">
    <name type="scientific">Vibrio cholerae</name>
    <dbReference type="NCBI Taxonomy" id="666"/>
    <lineage>
        <taxon>Bacteria</taxon>
        <taxon>Pseudomonadati</taxon>
        <taxon>Pseudomonadota</taxon>
        <taxon>Gammaproteobacteria</taxon>
        <taxon>Vibrionales</taxon>
        <taxon>Vibrionaceae</taxon>
        <taxon>Vibrio</taxon>
    </lineage>
</organism>
<dbReference type="AlphaFoldDB" id="A0A395U8Y4"/>
<evidence type="ECO:0000256" key="2">
    <source>
        <dbReference type="ARBA" id="ARBA00023125"/>
    </source>
</evidence>
<feature type="domain" description="HTH araC/xylS-type" evidence="4">
    <location>
        <begin position="211"/>
        <end position="309"/>
    </location>
</feature>
<sequence length="323" mass="36502">MPYYRIPFNLDLLEESIQTNGNIIFKHEQCEFSLRCSLLNDDMVLSQFRGRFEIPTQLDTADKTEYDSVTIMLNLGNAVYYQINGLNCAKILPANSMALCYSDTRHGLCRYQPQVTQLFALQVPRSLLLEYINIMQMGGELKPALEHREPFFLLKPTPSTLQFVALKLAEPQGHSSAIQRQLCYSFISDAVRYLLGGDTAHPQNDGNTHLERAIEILDSEYTLPPTITELARRVGTNETSLKQGFRKELNTTIHQYITQQRMARAAELLNGENYTISHIAHEVGYSNHGHFSAAFKKEFGCTPSTFLSLQSSGQPNALIKKTS</sequence>
<protein>
    <submittedName>
        <fullName evidence="5">Transcriptional regulator</fullName>
    </submittedName>
</protein>
<dbReference type="PANTHER" id="PTHR47893:SF1">
    <property type="entry name" value="REGULATORY PROTEIN PCHR"/>
    <property type="match status" value="1"/>
</dbReference>
<dbReference type="InterPro" id="IPR053142">
    <property type="entry name" value="PchR_regulatory_protein"/>
</dbReference>
<dbReference type="PRINTS" id="PR00032">
    <property type="entry name" value="HTHARAC"/>
</dbReference>
<dbReference type="SUPFAM" id="SSF46689">
    <property type="entry name" value="Homeodomain-like"/>
    <property type="match status" value="2"/>
</dbReference>
<dbReference type="Gene3D" id="1.10.10.60">
    <property type="entry name" value="Homeodomain-like"/>
    <property type="match status" value="2"/>
</dbReference>
<keyword evidence="1" id="KW-0805">Transcription regulation</keyword>
<evidence type="ECO:0000256" key="3">
    <source>
        <dbReference type="ARBA" id="ARBA00023163"/>
    </source>
</evidence>
<evidence type="ECO:0000259" key="4">
    <source>
        <dbReference type="PROSITE" id="PS01124"/>
    </source>
</evidence>
<name>A0A395U8Y4_VIBCL</name>
<dbReference type="RefSeq" id="WP_001147209.1">
    <property type="nucleotide sequence ID" value="NZ_CADDXA010000003.1"/>
</dbReference>
<evidence type="ECO:0000256" key="1">
    <source>
        <dbReference type="ARBA" id="ARBA00023015"/>
    </source>
</evidence>
<keyword evidence="3" id="KW-0804">Transcription</keyword>
<keyword evidence="2" id="KW-0238">DNA-binding</keyword>
<evidence type="ECO:0000313" key="6">
    <source>
        <dbReference type="Proteomes" id="UP000266701"/>
    </source>
</evidence>
<evidence type="ECO:0000313" key="5">
    <source>
        <dbReference type="EMBL" id="RGP83133.1"/>
    </source>
</evidence>
<dbReference type="GeneID" id="89512737"/>
<dbReference type="Pfam" id="PF12833">
    <property type="entry name" value="HTH_18"/>
    <property type="match status" value="1"/>
</dbReference>
<proteinExistence type="predicted"/>